<gene>
    <name evidence="2" type="ORF">BJ508DRAFT_309008</name>
</gene>
<dbReference type="Proteomes" id="UP000275078">
    <property type="component" value="Unassembled WGS sequence"/>
</dbReference>
<reference evidence="2 3" key="1">
    <citation type="journal article" date="2018" name="Nat. Ecol. Evol.">
        <title>Pezizomycetes genomes reveal the molecular basis of ectomycorrhizal truffle lifestyle.</title>
        <authorList>
            <person name="Murat C."/>
            <person name="Payen T."/>
            <person name="Noel B."/>
            <person name="Kuo A."/>
            <person name="Morin E."/>
            <person name="Chen J."/>
            <person name="Kohler A."/>
            <person name="Krizsan K."/>
            <person name="Balestrini R."/>
            <person name="Da Silva C."/>
            <person name="Montanini B."/>
            <person name="Hainaut M."/>
            <person name="Levati E."/>
            <person name="Barry K.W."/>
            <person name="Belfiori B."/>
            <person name="Cichocki N."/>
            <person name="Clum A."/>
            <person name="Dockter R.B."/>
            <person name="Fauchery L."/>
            <person name="Guy J."/>
            <person name="Iotti M."/>
            <person name="Le Tacon F."/>
            <person name="Lindquist E.A."/>
            <person name="Lipzen A."/>
            <person name="Malagnac F."/>
            <person name="Mello A."/>
            <person name="Molinier V."/>
            <person name="Miyauchi S."/>
            <person name="Poulain J."/>
            <person name="Riccioni C."/>
            <person name="Rubini A."/>
            <person name="Sitrit Y."/>
            <person name="Splivallo R."/>
            <person name="Traeger S."/>
            <person name="Wang M."/>
            <person name="Zifcakova L."/>
            <person name="Wipf D."/>
            <person name="Zambonelli A."/>
            <person name="Paolocci F."/>
            <person name="Nowrousian M."/>
            <person name="Ottonello S."/>
            <person name="Baldrian P."/>
            <person name="Spatafora J.W."/>
            <person name="Henrissat B."/>
            <person name="Nagy L.G."/>
            <person name="Aury J.M."/>
            <person name="Wincker P."/>
            <person name="Grigoriev I.V."/>
            <person name="Bonfante P."/>
            <person name="Martin F.M."/>
        </authorList>
    </citation>
    <scope>NUCLEOTIDE SEQUENCE [LARGE SCALE GENOMIC DNA]</scope>
    <source>
        <strain evidence="2 3">RN42</strain>
    </source>
</reference>
<dbReference type="AlphaFoldDB" id="A0A3N4HXV1"/>
<keyword evidence="3" id="KW-1185">Reference proteome</keyword>
<feature type="region of interest" description="Disordered" evidence="1">
    <location>
        <begin position="1"/>
        <end position="20"/>
    </location>
</feature>
<dbReference type="EMBL" id="ML119708">
    <property type="protein sequence ID" value="RPA78675.1"/>
    <property type="molecule type" value="Genomic_DNA"/>
</dbReference>
<accession>A0A3N4HXV1</accession>
<evidence type="ECO:0000313" key="3">
    <source>
        <dbReference type="Proteomes" id="UP000275078"/>
    </source>
</evidence>
<evidence type="ECO:0000313" key="2">
    <source>
        <dbReference type="EMBL" id="RPA78675.1"/>
    </source>
</evidence>
<sequence>MSAIGFRVDPAKESANGDNATSNGSFLQNFRDDLLGIPNLGPDSQAYYDFYKSKLDPTSMDSDGYPKFHDHPLIYRLWDMIRRDGKYGFVGRLFPEEHVCVLPEISTVVEMCISFFFGSLAPFLQKSKYEIQRTIYYALRNFFDAIEAITMRLIQRSMAGLLRKGQLVVCEAFIRSFFDDFDSFINSRALSNPDAPALRAGHHDQFMIWSYCYLFSHVVNLMLSIRSERIENLMVKYLAEEEICWNVVNSVSEQTRLKLFVESEFDENGVLLNGASRRNKPRSSAPYAS</sequence>
<organism evidence="2 3">
    <name type="scientific">Ascobolus immersus RN42</name>
    <dbReference type="NCBI Taxonomy" id="1160509"/>
    <lineage>
        <taxon>Eukaryota</taxon>
        <taxon>Fungi</taxon>
        <taxon>Dikarya</taxon>
        <taxon>Ascomycota</taxon>
        <taxon>Pezizomycotina</taxon>
        <taxon>Pezizomycetes</taxon>
        <taxon>Pezizales</taxon>
        <taxon>Ascobolaceae</taxon>
        <taxon>Ascobolus</taxon>
    </lineage>
</organism>
<evidence type="ECO:0000256" key="1">
    <source>
        <dbReference type="SAM" id="MobiDB-lite"/>
    </source>
</evidence>
<proteinExistence type="predicted"/>
<protein>
    <submittedName>
        <fullName evidence="2">Uncharacterized protein</fullName>
    </submittedName>
</protein>
<name>A0A3N4HXV1_ASCIM</name>